<accession>A0A0G1PEM6</accession>
<gene>
    <name evidence="1" type="ORF">UX06_C0032G0023</name>
</gene>
<dbReference type="Proteomes" id="UP000034696">
    <property type="component" value="Unassembled WGS sequence"/>
</dbReference>
<name>A0A0G1PEM6_9BACT</name>
<protein>
    <submittedName>
        <fullName evidence="1">Uncharacterized protein</fullName>
    </submittedName>
</protein>
<proteinExistence type="predicted"/>
<evidence type="ECO:0000313" key="1">
    <source>
        <dbReference type="EMBL" id="KKU03883.1"/>
    </source>
</evidence>
<organism evidence="1 2">
    <name type="scientific">Candidatus Giovannonibacteria bacterium GW2011_GWA2_45_21</name>
    <dbReference type="NCBI Taxonomy" id="1618649"/>
    <lineage>
        <taxon>Bacteria</taxon>
        <taxon>Candidatus Giovannoniibacteriota</taxon>
    </lineage>
</organism>
<reference evidence="1 2" key="1">
    <citation type="journal article" date="2015" name="Nature">
        <title>rRNA introns, odd ribosomes, and small enigmatic genomes across a large radiation of phyla.</title>
        <authorList>
            <person name="Brown C.T."/>
            <person name="Hug L.A."/>
            <person name="Thomas B.C."/>
            <person name="Sharon I."/>
            <person name="Castelle C.J."/>
            <person name="Singh A."/>
            <person name="Wilkins M.J."/>
            <person name="Williams K.H."/>
            <person name="Banfield J.F."/>
        </authorList>
    </citation>
    <scope>NUCLEOTIDE SEQUENCE [LARGE SCALE GENOMIC DNA]</scope>
</reference>
<comment type="caution">
    <text evidence="1">The sequence shown here is derived from an EMBL/GenBank/DDBJ whole genome shotgun (WGS) entry which is preliminary data.</text>
</comment>
<dbReference type="EMBL" id="LCKT01000032">
    <property type="protein sequence ID" value="KKU03883.1"/>
    <property type="molecule type" value="Genomic_DNA"/>
</dbReference>
<dbReference type="AlphaFoldDB" id="A0A0G1PEM6"/>
<evidence type="ECO:0000313" key="2">
    <source>
        <dbReference type="Proteomes" id="UP000034696"/>
    </source>
</evidence>
<sequence>MRKKLSTAIIVSFVLFLAVGAVMYVNRVKNSALAAALLSEQEDPLFDFPGLREEEWPEAMHIIKTANKEMIENLGPRFDSYKIYPYDSESRALAAYADDLESFSRLWQAAWQNNSSGVSREAVFPFFPGVATDAATMEAVMAMIKENAVSLKKDLEIRRKCLLFGSCKELSSALNKTSAEESDSERYSDISKLKVLPSDHVSDSMKYLNAAEASERLFSVKTGCFRESVEPELFYLWETRNKDARKVLLPKLATNSFFRAIHSERLLPQDARPREAGFSYSWQPETNWYMCPDLRYYPELATLQALAEEATSIEPRIHGLGEELRRAEVIVPETALVYIENLMRLKNDAGVSLREEDEIYRRVHIWETKSGNLIKVVRGLERDVELFSGITKAMDLRTQPITMLVSRSHLSFLFVSWNPSVWRLEQTPQFMSADYEVRPYIKNYWQLRQELNNEAIRKIQELSIVPR</sequence>